<evidence type="ECO:0000313" key="2">
    <source>
        <dbReference type="EMBL" id="KAA6390248.1"/>
    </source>
</evidence>
<gene>
    <name evidence="2" type="ORF">EZS28_014223</name>
</gene>
<name>A0A5J4W5T2_9EUKA</name>
<dbReference type="AlphaFoldDB" id="A0A5J4W5T2"/>
<evidence type="ECO:0000313" key="3">
    <source>
        <dbReference type="Proteomes" id="UP000324800"/>
    </source>
</evidence>
<dbReference type="PANTHER" id="PTHR10666">
    <property type="entry name" value="UBIQUITIN"/>
    <property type="match status" value="1"/>
</dbReference>
<dbReference type="PROSITE" id="PS00299">
    <property type="entry name" value="UBIQUITIN_1"/>
    <property type="match status" value="1"/>
</dbReference>
<dbReference type="Pfam" id="PF00240">
    <property type="entry name" value="ubiquitin"/>
    <property type="match status" value="2"/>
</dbReference>
<feature type="domain" description="Ubiquitin-like" evidence="1">
    <location>
        <begin position="1"/>
        <end position="72"/>
    </location>
</feature>
<dbReference type="PRINTS" id="PR00348">
    <property type="entry name" value="UBIQUITIN"/>
</dbReference>
<dbReference type="SMART" id="SM00213">
    <property type="entry name" value="UBQ"/>
    <property type="match status" value="2"/>
</dbReference>
<dbReference type="InterPro" id="IPR019954">
    <property type="entry name" value="Ubiquitin_CS"/>
</dbReference>
<dbReference type="FunFam" id="3.10.20.90:FF:000160">
    <property type="entry name" value="Polyubiquitin-C"/>
    <property type="match status" value="1"/>
</dbReference>
<dbReference type="Gene3D" id="3.10.20.90">
    <property type="entry name" value="Phosphatidylinositol 3-kinase Catalytic Subunit, Chain A, domain 1"/>
    <property type="match status" value="2"/>
</dbReference>
<comment type="caution">
    <text evidence="2">The sequence shown here is derived from an EMBL/GenBank/DDBJ whole genome shotgun (WGS) entry which is preliminary data.</text>
</comment>
<dbReference type="InterPro" id="IPR029071">
    <property type="entry name" value="Ubiquitin-like_domsf"/>
</dbReference>
<sequence length="201" mass="22833">MKLTVRDLSGKIIPIDVSGPEETIEILKLRLYQKELIRPELQHLVFKSKVLDDEQTLQSCKIGEQSTVNLVVIPNADEVKNEANPVNVVAQQLSPNPLNRKDSPKIHVMKPNIVKTKVNRVLSISNMVFVKMLNGQTVAFSFEKWDTIESLKQKITELQGIPVEQQRLVFVGKQLEDGRTFADYNIQREATLHLVLRLRGA</sequence>
<feature type="domain" description="Ubiquitin-like" evidence="1">
    <location>
        <begin position="128"/>
        <end position="201"/>
    </location>
</feature>
<dbReference type="SUPFAM" id="SSF54236">
    <property type="entry name" value="Ubiquitin-like"/>
    <property type="match status" value="2"/>
</dbReference>
<dbReference type="InterPro" id="IPR019956">
    <property type="entry name" value="Ubiquitin_dom"/>
</dbReference>
<dbReference type="EMBL" id="SNRW01003286">
    <property type="protein sequence ID" value="KAA6390248.1"/>
    <property type="molecule type" value="Genomic_DNA"/>
</dbReference>
<dbReference type="InterPro" id="IPR000626">
    <property type="entry name" value="Ubiquitin-like_dom"/>
</dbReference>
<reference evidence="2 3" key="1">
    <citation type="submission" date="2019-03" db="EMBL/GenBank/DDBJ databases">
        <title>Single cell metagenomics reveals metabolic interactions within the superorganism composed of flagellate Streblomastix strix and complex community of Bacteroidetes bacteria on its surface.</title>
        <authorList>
            <person name="Treitli S.C."/>
            <person name="Kolisko M."/>
            <person name="Husnik F."/>
            <person name="Keeling P."/>
            <person name="Hampl V."/>
        </authorList>
    </citation>
    <scope>NUCLEOTIDE SEQUENCE [LARGE SCALE GENOMIC DNA]</scope>
    <source>
        <strain evidence="2">ST1C</strain>
    </source>
</reference>
<dbReference type="PROSITE" id="PS50053">
    <property type="entry name" value="UBIQUITIN_2"/>
    <property type="match status" value="2"/>
</dbReference>
<proteinExistence type="predicted"/>
<protein>
    <submittedName>
        <fullName evidence="2">Putative Ubiquitin family protein</fullName>
    </submittedName>
</protein>
<dbReference type="Proteomes" id="UP000324800">
    <property type="component" value="Unassembled WGS sequence"/>
</dbReference>
<dbReference type="CDD" id="cd17039">
    <property type="entry name" value="Ubl_ubiquitin_like"/>
    <property type="match status" value="1"/>
</dbReference>
<dbReference type="InterPro" id="IPR050158">
    <property type="entry name" value="Ubiquitin_ubiquitin-like"/>
</dbReference>
<dbReference type="OrthoDB" id="417450at2759"/>
<organism evidence="2 3">
    <name type="scientific">Streblomastix strix</name>
    <dbReference type="NCBI Taxonomy" id="222440"/>
    <lineage>
        <taxon>Eukaryota</taxon>
        <taxon>Metamonada</taxon>
        <taxon>Preaxostyla</taxon>
        <taxon>Oxymonadida</taxon>
        <taxon>Streblomastigidae</taxon>
        <taxon>Streblomastix</taxon>
    </lineage>
</organism>
<evidence type="ECO:0000259" key="1">
    <source>
        <dbReference type="PROSITE" id="PS50053"/>
    </source>
</evidence>
<accession>A0A5J4W5T2</accession>